<dbReference type="Proteomes" id="UP001057868">
    <property type="component" value="Unassembled WGS sequence"/>
</dbReference>
<evidence type="ECO:0000259" key="2">
    <source>
        <dbReference type="Pfam" id="PF07510"/>
    </source>
</evidence>
<evidence type="ECO:0000259" key="1">
    <source>
        <dbReference type="Pfam" id="PF03235"/>
    </source>
</evidence>
<dbReference type="AlphaFoldDB" id="A0A9W5Y0J0"/>
<dbReference type="Pfam" id="PF07510">
    <property type="entry name" value="GmrSD_C"/>
    <property type="match status" value="1"/>
</dbReference>
<comment type="caution">
    <text evidence="3">The sequence shown here is derived from an EMBL/GenBank/DDBJ whole genome shotgun (WGS) entry which is preliminary data.</text>
</comment>
<dbReference type="EMBL" id="BQXY01000001">
    <property type="protein sequence ID" value="GKU24352.1"/>
    <property type="molecule type" value="Genomic_DNA"/>
</dbReference>
<dbReference type="RefSeq" id="WP_261851361.1">
    <property type="nucleotide sequence ID" value="NZ_BQXY01000001.1"/>
</dbReference>
<dbReference type="PANTHER" id="PTHR35149">
    <property type="entry name" value="SLL5132 PROTEIN"/>
    <property type="match status" value="1"/>
</dbReference>
<feature type="domain" description="GmrSD restriction endonucleases N-terminal" evidence="1">
    <location>
        <begin position="7"/>
        <end position="252"/>
    </location>
</feature>
<gene>
    <name evidence="3" type="ORF">CFOLD11_11780</name>
</gene>
<dbReference type="InterPro" id="IPR004919">
    <property type="entry name" value="GmrSD_N"/>
</dbReference>
<organism evidence="3 4">
    <name type="scientific">Clostridium folliculivorans</name>
    <dbReference type="NCBI Taxonomy" id="2886038"/>
    <lineage>
        <taxon>Bacteria</taxon>
        <taxon>Bacillati</taxon>
        <taxon>Bacillota</taxon>
        <taxon>Clostridia</taxon>
        <taxon>Eubacteriales</taxon>
        <taxon>Clostridiaceae</taxon>
        <taxon>Clostridium</taxon>
    </lineage>
</organism>
<accession>A0A9W5Y0J0</accession>
<reference evidence="3" key="1">
    <citation type="journal article" date="2023" name="Int. J. Syst. Evol. Microbiol.">
        <title>&lt;i&gt;Clostridium folliculivorans&lt;/i&gt; sp. nov., isolated from soil samples of an organic paddy in Japan.</title>
        <authorList>
            <person name="Tazawa J."/>
            <person name="Kobayashi H."/>
            <person name="Tanizawa Y."/>
            <person name="Uchino A."/>
            <person name="Tanaka F."/>
            <person name="Urashima Y."/>
            <person name="Miura S."/>
            <person name="Sakamoto M."/>
            <person name="Ohkuma M."/>
            <person name="Tohno M."/>
        </authorList>
    </citation>
    <scope>NUCLEOTIDE SEQUENCE</scope>
    <source>
        <strain evidence="3">D1-1</strain>
    </source>
</reference>
<keyword evidence="4" id="KW-1185">Reference proteome</keyword>
<protein>
    <recommendedName>
        <fullName evidence="5">DUF262 domain-containing protein</fullName>
    </recommendedName>
</protein>
<name>A0A9W5Y0J0_9CLOT</name>
<sequence length="1057" mass="124851">MKLKTIDDLFNKRIYRIPSYQRGYAWANDSKNFLGQLSDIWDDILNIMDGWHYTGLITLMSSPLSDIALDDRWLLDYNFEQYYIVDGQQRLTTLLILIQVLLERAEEENISLSLMRSNEEIKEKYLINSKNTTPTFIFGYSNDNPSDKYFKRNILKVRGLIVDDSEESYYTENLRKAKEYFNNVVGKYIEEKADKSTSIQKLLSDIFNKVTNRLRFNEYILDEELNEYVVFETMNNRGKQLSELEKLKNRLMFLSTKLRNCSENEKEILRRDINTVWITIYKELGKNKSKPLDDEDFIRNHWIMYFGYDRKESNSYSRYLFDEMFTINNVYNDKLKLEDMRKYISSLQESAVVWSVVNNPQYYKTNNFSDLEVKLGLEKLHRVGIKASFKPAIMAALNYCDNEFIIKLLNLLEDFAFKIFDVSNRQSNTGDSKIYRHAFRIHSDHNSKENLDEAKESILRDIQEHIDYYFNIDHFKLKIKELFEKQSNGYYDWSGIRYFLYEYDEYLRNANNVTERSMKLDWRVFLEERSSIEHIFPQSGKEKSLGKWMQFNHLTDEQKARCCGSLGNLLGISNPKNSALNNDSFEEKKDQGIKGEAYMNRGYKFGSYSERIVAEYDNWTPETIFQRGIDMLDFLWKKLGIDQVEPLTIEDKKILLGLEFLNSKDIISEFMFDESLLEDSNSKEVNNIKSKGLEETDDLENKLREILMTQLTDGMYDNMNELAEYSEIQRFAMLKDITPEELLKEWGYKKRTNYKYCFDKAAAKKLIEEYNISYAELGRWLGYDEKSNSRALVRAKINGKRSESGAWTNHVLTAEENTLLHSMIIKHETEYEGDNFSLKIISNGNDICILFLCEDTIKCFFELPEDLKAALKEKDYYKFTSFDIDVLRTGKVETYLGKRLFRAEKNVGSRMKELGIDKAEEYFRYLGFDGALNGNQETDSIIRETLSKYLDTENIIYLPVNSEDYQRLNIRANREGYTLDEFAAYYGFIRRGRDSDNAKEKLIEKYKLELNENIVEGNKVYIPTASRLFYKLNGFCNNNNLKFNEFIKSLGFERIYV</sequence>
<evidence type="ECO:0000313" key="4">
    <source>
        <dbReference type="Proteomes" id="UP001057868"/>
    </source>
</evidence>
<dbReference type="PANTHER" id="PTHR35149:SF1">
    <property type="entry name" value="DUF5655 DOMAIN-CONTAINING PROTEIN"/>
    <property type="match status" value="1"/>
</dbReference>
<evidence type="ECO:0000313" key="3">
    <source>
        <dbReference type="EMBL" id="GKU24352.1"/>
    </source>
</evidence>
<dbReference type="Pfam" id="PF03235">
    <property type="entry name" value="GmrSD_N"/>
    <property type="match status" value="1"/>
</dbReference>
<evidence type="ECO:0008006" key="5">
    <source>
        <dbReference type="Google" id="ProtNLM"/>
    </source>
</evidence>
<proteinExistence type="predicted"/>
<feature type="domain" description="GmrSD restriction endonucleases C-terminal" evidence="2">
    <location>
        <begin position="486"/>
        <end position="632"/>
    </location>
</feature>
<dbReference type="InterPro" id="IPR011089">
    <property type="entry name" value="GmrSD_C"/>
</dbReference>